<dbReference type="SUPFAM" id="SSF52540">
    <property type="entry name" value="P-loop containing nucleoside triphosphate hydrolases"/>
    <property type="match status" value="1"/>
</dbReference>
<dbReference type="SUPFAM" id="SSF48340">
    <property type="entry name" value="Interferon-induced guanylate-binding protein 1 (GBP1), C-terminal domain"/>
    <property type="match status" value="1"/>
</dbReference>
<dbReference type="Pfam" id="PF02841">
    <property type="entry name" value="GBP_C"/>
    <property type="match status" value="1"/>
</dbReference>
<dbReference type="PANTHER" id="PTHR10751">
    <property type="entry name" value="GUANYLATE BINDING PROTEIN"/>
    <property type="match status" value="1"/>
</dbReference>
<dbReference type="InterPro" id="IPR036543">
    <property type="entry name" value="Guanylate-bd_C_sf"/>
</dbReference>
<evidence type="ECO:0000259" key="5">
    <source>
        <dbReference type="PROSITE" id="PS51715"/>
    </source>
</evidence>
<dbReference type="Gene3D" id="3.40.50.300">
    <property type="entry name" value="P-loop containing nucleotide triphosphate hydrolases"/>
    <property type="match status" value="1"/>
</dbReference>
<dbReference type="InterPro" id="IPR003191">
    <property type="entry name" value="Guanylate-bd/ATL_C"/>
</dbReference>
<proteinExistence type="inferred from homology"/>
<dbReference type="InterPro" id="IPR027417">
    <property type="entry name" value="P-loop_NTPase"/>
</dbReference>
<name>G0QUS8_ICHMU</name>
<dbReference type="Gene3D" id="1.20.1000.10">
    <property type="entry name" value="Guanylate-binding protein, C-terminal domain"/>
    <property type="match status" value="1"/>
</dbReference>
<comment type="similarity">
    <text evidence="4">Belongs to the TRAFAC class dynamin-like GTPase superfamily. GB1/RHD3 GTPase family.</text>
</comment>
<dbReference type="EMBL" id="GL983921">
    <property type="protein sequence ID" value="EGR31026.1"/>
    <property type="molecule type" value="Genomic_DNA"/>
</dbReference>
<dbReference type="FunFam" id="3.40.50.300:FF:001470">
    <property type="entry name" value="Interferon-induced guanylate-binding protein 1"/>
    <property type="match status" value="1"/>
</dbReference>
<sequence>MQKQKSENAIPFIIYNPKEGFQLNQEAENYLLSLDPQKKLAVISIVGKYRTGKSFFVNRVLLDRVGNKEGFSVGPTINPCTKGLWIWKECLKTENQKNEDLNVILIDTEGFGGMDENENHDSRIFLFSLLLSSYFIYNSQGNIDENALNTISLIINLAKDLKIENSSNEKQILSEYFPSFMWILRDFALQMVDQSGQKITPKEYLEKALEQQKGISDNIEQKNKIRRLLKHYFQDRDCFPLIRPVESEQNLQKLNDIPNEDLRPEFIEQIKTLKRQIFNNIKPKILNGKALNGQQLVLVCKAYINAINKGNIPTIQNAWKYMCRNESLKNKNLQVEFFGKQIQEYINNNNKEFIQNQELIEFKEKIKKQAFTEFQRKNIVADQEELKEYYENLGKEIDEVFLYFQGENLNKMKVKFEQICQGQIQSLQDKLNNDSYNNFLEFQKDLESFVNVFLKEVGKNSDSEDFIKILTDKICQEAAEKISLKQQRDLEKEKEFLYTNKAQMKLIIKILNKIGKTKKKI</sequence>
<accession>G0QUS8</accession>
<keyword evidence="2" id="KW-0378">Hydrolase</keyword>
<dbReference type="eggNOG" id="KOG2037">
    <property type="taxonomic scope" value="Eukaryota"/>
</dbReference>
<dbReference type="Pfam" id="PF02263">
    <property type="entry name" value="GBP"/>
    <property type="match status" value="1"/>
</dbReference>
<dbReference type="InterPro" id="IPR030386">
    <property type="entry name" value="G_GB1_RHD3_dom"/>
</dbReference>
<evidence type="ECO:0000313" key="7">
    <source>
        <dbReference type="Proteomes" id="UP000008983"/>
    </source>
</evidence>
<dbReference type="GO" id="GO:0003924">
    <property type="term" value="F:GTPase activity"/>
    <property type="evidence" value="ECO:0007669"/>
    <property type="project" value="InterPro"/>
</dbReference>
<keyword evidence="3" id="KW-0342">GTP-binding</keyword>
<dbReference type="InParanoid" id="G0QUS8"/>
<evidence type="ECO:0000256" key="3">
    <source>
        <dbReference type="ARBA" id="ARBA00023134"/>
    </source>
</evidence>
<protein>
    <recommendedName>
        <fullName evidence="5">GB1/RHD3-type G domain-containing protein</fullName>
    </recommendedName>
</protein>
<evidence type="ECO:0000313" key="6">
    <source>
        <dbReference type="EMBL" id="EGR31026.1"/>
    </source>
</evidence>
<dbReference type="AlphaFoldDB" id="G0QUS8"/>
<reference evidence="6 7" key="1">
    <citation type="submission" date="2011-07" db="EMBL/GenBank/DDBJ databases">
        <authorList>
            <person name="Coyne R."/>
            <person name="Brami D."/>
            <person name="Johnson J."/>
            <person name="Hostetler J."/>
            <person name="Hannick L."/>
            <person name="Clark T."/>
            <person name="Cassidy-Hanley D."/>
            <person name="Inman J."/>
        </authorList>
    </citation>
    <scope>NUCLEOTIDE SEQUENCE [LARGE SCALE GENOMIC DNA]</scope>
    <source>
        <strain evidence="6 7">G5</strain>
    </source>
</reference>
<dbReference type="RefSeq" id="XP_004034512.1">
    <property type="nucleotide sequence ID" value="XM_004034464.1"/>
</dbReference>
<dbReference type="GO" id="GO:0005525">
    <property type="term" value="F:GTP binding"/>
    <property type="evidence" value="ECO:0007669"/>
    <property type="project" value="UniProtKB-KW"/>
</dbReference>
<feature type="domain" description="GB1/RHD3-type G" evidence="5">
    <location>
        <begin position="37"/>
        <end position="290"/>
    </location>
</feature>
<dbReference type="CDD" id="cd01851">
    <property type="entry name" value="GBP"/>
    <property type="match status" value="1"/>
</dbReference>
<evidence type="ECO:0000256" key="2">
    <source>
        <dbReference type="ARBA" id="ARBA00022801"/>
    </source>
</evidence>
<dbReference type="OrthoDB" id="2135133at2759"/>
<dbReference type="OMA" id="GQVMFKR"/>
<evidence type="ECO:0000256" key="1">
    <source>
        <dbReference type="ARBA" id="ARBA00022741"/>
    </source>
</evidence>
<keyword evidence="1" id="KW-0547">Nucleotide-binding</keyword>
<dbReference type="Proteomes" id="UP000008983">
    <property type="component" value="Unassembled WGS sequence"/>
</dbReference>
<organism evidence="6 7">
    <name type="scientific">Ichthyophthirius multifiliis</name>
    <name type="common">White spot disease agent</name>
    <name type="synonym">Ich</name>
    <dbReference type="NCBI Taxonomy" id="5932"/>
    <lineage>
        <taxon>Eukaryota</taxon>
        <taxon>Sar</taxon>
        <taxon>Alveolata</taxon>
        <taxon>Ciliophora</taxon>
        <taxon>Intramacronucleata</taxon>
        <taxon>Oligohymenophorea</taxon>
        <taxon>Hymenostomatida</taxon>
        <taxon>Ophryoglenina</taxon>
        <taxon>Ichthyophthirius</taxon>
    </lineage>
</organism>
<keyword evidence="7" id="KW-1185">Reference proteome</keyword>
<dbReference type="PROSITE" id="PS51715">
    <property type="entry name" value="G_GB1_RHD3"/>
    <property type="match status" value="1"/>
</dbReference>
<evidence type="ECO:0000256" key="4">
    <source>
        <dbReference type="PROSITE-ProRule" id="PRU01052"/>
    </source>
</evidence>
<gene>
    <name evidence="6" type="ORF">IMG5_118990</name>
</gene>
<dbReference type="InterPro" id="IPR015894">
    <property type="entry name" value="Guanylate-bd_N"/>
</dbReference>
<dbReference type="GeneID" id="14907165"/>